<name>A0ABV0TEP0_9TELE</name>
<protein>
    <submittedName>
        <fullName evidence="2">Pecanex-like protein 3</fullName>
    </submittedName>
</protein>
<evidence type="ECO:0000256" key="1">
    <source>
        <dbReference type="SAM" id="MobiDB-lite"/>
    </source>
</evidence>
<sequence>MGSPPSLQDLQRVRTSSHSRTRTFPSALQFASSLLLPRSGIHEASTFDDTSEGAVHYFYDESGESVTLKE</sequence>
<dbReference type="EMBL" id="JAHRIQ010031764">
    <property type="protein sequence ID" value="MEQ2231264.1"/>
    <property type="molecule type" value="Genomic_DNA"/>
</dbReference>
<gene>
    <name evidence="2" type="primary">PCNX3_2</name>
    <name evidence="2" type="ORF">ILYODFUR_037727</name>
</gene>
<keyword evidence="3" id="KW-1185">Reference proteome</keyword>
<organism evidence="2 3">
    <name type="scientific">Ilyodon furcidens</name>
    <name type="common">goldbreast splitfin</name>
    <dbReference type="NCBI Taxonomy" id="33524"/>
    <lineage>
        <taxon>Eukaryota</taxon>
        <taxon>Metazoa</taxon>
        <taxon>Chordata</taxon>
        <taxon>Craniata</taxon>
        <taxon>Vertebrata</taxon>
        <taxon>Euteleostomi</taxon>
        <taxon>Actinopterygii</taxon>
        <taxon>Neopterygii</taxon>
        <taxon>Teleostei</taxon>
        <taxon>Neoteleostei</taxon>
        <taxon>Acanthomorphata</taxon>
        <taxon>Ovalentaria</taxon>
        <taxon>Atherinomorphae</taxon>
        <taxon>Cyprinodontiformes</taxon>
        <taxon>Goodeidae</taxon>
        <taxon>Ilyodon</taxon>
    </lineage>
</organism>
<comment type="caution">
    <text evidence="2">The sequence shown here is derived from an EMBL/GenBank/DDBJ whole genome shotgun (WGS) entry which is preliminary data.</text>
</comment>
<reference evidence="2 3" key="1">
    <citation type="submission" date="2021-06" db="EMBL/GenBank/DDBJ databases">
        <authorList>
            <person name="Palmer J.M."/>
        </authorList>
    </citation>
    <scope>NUCLEOTIDE SEQUENCE [LARGE SCALE GENOMIC DNA]</scope>
    <source>
        <strain evidence="3">if_2019</strain>
        <tissue evidence="2">Muscle</tissue>
    </source>
</reference>
<accession>A0ABV0TEP0</accession>
<dbReference type="Proteomes" id="UP001482620">
    <property type="component" value="Unassembled WGS sequence"/>
</dbReference>
<feature type="region of interest" description="Disordered" evidence="1">
    <location>
        <begin position="1"/>
        <end position="22"/>
    </location>
</feature>
<evidence type="ECO:0000313" key="3">
    <source>
        <dbReference type="Proteomes" id="UP001482620"/>
    </source>
</evidence>
<proteinExistence type="predicted"/>
<evidence type="ECO:0000313" key="2">
    <source>
        <dbReference type="EMBL" id="MEQ2231264.1"/>
    </source>
</evidence>